<gene>
    <name evidence="1" type="ORF">AGERDE_LOCUS10165</name>
</gene>
<organism evidence="1 2">
    <name type="scientific">Ambispora gerdemannii</name>
    <dbReference type="NCBI Taxonomy" id="144530"/>
    <lineage>
        <taxon>Eukaryota</taxon>
        <taxon>Fungi</taxon>
        <taxon>Fungi incertae sedis</taxon>
        <taxon>Mucoromycota</taxon>
        <taxon>Glomeromycotina</taxon>
        <taxon>Glomeromycetes</taxon>
        <taxon>Archaeosporales</taxon>
        <taxon>Ambisporaceae</taxon>
        <taxon>Ambispora</taxon>
    </lineage>
</organism>
<feature type="non-terminal residue" evidence="1">
    <location>
        <position position="1"/>
    </location>
</feature>
<sequence>SSSGISIIPSDPAEAFSLFGVDANDINGTGDGERDGIKNGDDIRGVGIEFGVGIKFRG</sequence>
<comment type="caution">
    <text evidence="1">The sequence shown here is derived from an EMBL/GenBank/DDBJ whole genome shotgun (WGS) entry which is preliminary data.</text>
</comment>
<dbReference type="Proteomes" id="UP000789831">
    <property type="component" value="Unassembled WGS sequence"/>
</dbReference>
<protein>
    <submittedName>
        <fullName evidence="1">3103_t:CDS:1</fullName>
    </submittedName>
</protein>
<proteinExistence type="predicted"/>
<keyword evidence="2" id="KW-1185">Reference proteome</keyword>
<evidence type="ECO:0000313" key="2">
    <source>
        <dbReference type="Proteomes" id="UP000789831"/>
    </source>
</evidence>
<dbReference type="AlphaFoldDB" id="A0A9N9D4Y3"/>
<evidence type="ECO:0000313" key="1">
    <source>
        <dbReference type="EMBL" id="CAG8623357.1"/>
    </source>
</evidence>
<name>A0A9N9D4Y3_9GLOM</name>
<dbReference type="EMBL" id="CAJVPL010002963">
    <property type="protein sequence ID" value="CAG8623357.1"/>
    <property type="molecule type" value="Genomic_DNA"/>
</dbReference>
<reference evidence="1" key="1">
    <citation type="submission" date="2021-06" db="EMBL/GenBank/DDBJ databases">
        <authorList>
            <person name="Kallberg Y."/>
            <person name="Tangrot J."/>
            <person name="Rosling A."/>
        </authorList>
    </citation>
    <scope>NUCLEOTIDE SEQUENCE</scope>
    <source>
        <strain evidence="1">MT106</strain>
    </source>
</reference>
<accession>A0A9N9D4Y3</accession>